<dbReference type="GO" id="GO:0008168">
    <property type="term" value="F:methyltransferase activity"/>
    <property type="evidence" value="ECO:0007669"/>
    <property type="project" value="UniProtKB-KW"/>
</dbReference>
<evidence type="ECO:0000256" key="3">
    <source>
        <dbReference type="ARBA" id="ARBA00022691"/>
    </source>
</evidence>
<evidence type="ECO:0000313" key="4">
    <source>
        <dbReference type="EMBL" id="KAL3828432.1"/>
    </source>
</evidence>
<name>A0ABD3SV37_9LAMI</name>
<dbReference type="Proteomes" id="UP001634393">
    <property type="component" value="Unassembled WGS sequence"/>
</dbReference>
<keyword evidence="3" id="KW-0949">S-adenosyl-L-methionine</keyword>
<proteinExistence type="predicted"/>
<dbReference type="EMBL" id="JBJXBP010000005">
    <property type="protein sequence ID" value="KAL3828432.1"/>
    <property type="molecule type" value="Genomic_DNA"/>
</dbReference>
<protein>
    <submittedName>
        <fullName evidence="4">Uncharacterized protein</fullName>
    </submittedName>
</protein>
<comment type="caution">
    <text evidence="4">The sequence shown here is derived from an EMBL/GenBank/DDBJ whole genome shotgun (WGS) entry which is preliminary data.</text>
</comment>
<gene>
    <name evidence="4" type="ORF">ACJIZ3_017234</name>
</gene>
<keyword evidence="1" id="KW-0489">Methyltransferase</keyword>
<dbReference type="AlphaFoldDB" id="A0ABD3SV37"/>
<reference evidence="4 5" key="1">
    <citation type="submission" date="2024-12" db="EMBL/GenBank/DDBJ databases">
        <title>The unique morphological basis and parallel evolutionary history of personate flowers in Penstemon.</title>
        <authorList>
            <person name="Depatie T.H."/>
            <person name="Wessinger C.A."/>
        </authorList>
    </citation>
    <scope>NUCLEOTIDE SEQUENCE [LARGE SCALE GENOMIC DNA]</scope>
    <source>
        <strain evidence="4">WTNN_2</strain>
        <tissue evidence="4">Leaf</tissue>
    </source>
</reference>
<evidence type="ECO:0000256" key="1">
    <source>
        <dbReference type="ARBA" id="ARBA00022603"/>
    </source>
</evidence>
<accession>A0ABD3SV37</accession>
<evidence type="ECO:0000256" key="2">
    <source>
        <dbReference type="ARBA" id="ARBA00022679"/>
    </source>
</evidence>
<keyword evidence="5" id="KW-1185">Reference proteome</keyword>
<dbReference type="PANTHER" id="PTHR32183:SF6">
    <property type="entry name" value="CYSTEINE SULFINATE DESULFINASE_CYSTEINE DESULFURASE AND RELATED ENZYMES"/>
    <property type="match status" value="1"/>
</dbReference>
<dbReference type="PANTHER" id="PTHR32183">
    <property type="match status" value="1"/>
</dbReference>
<dbReference type="GO" id="GO:0032259">
    <property type="term" value="P:methylation"/>
    <property type="evidence" value="ECO:0007669"/>
    <property type="project" value="UniProtKB-KW"/>
</dbReference>
<evidence type="ECO:0000313" key="5">
    <source>
        <dbReference type="Proteomes" id="UP001634393"/>
    </source>
</evidence>
<keyword evidence="2" id="KW-0808">Transferase</keyword>
<organism evidence="4 5">
    <name type="scientific">Penstemon smallii</name>
    <dbReference type="NCBI Taxonomy" id="265156"/>
    <lineage>
        <taxon>Eukaryota</taxon>
        <taxon>Viridiplantae</taxon>
        <taxon>Streptophyta</taxon>
        <taxon>Embryophyta</taxon>
        <taxon>Tracheophyta</taxon>
        <taxon>Spermatophyta</taxon>
        <taxon>Magnoliopsida</taxon>
        <taxon>eudicotyledons</taxon>
        <taxon>Gunneridae</taxon>
        <taxon>Pentapetalae</taxon>
        <taxon>asterids</taxon>
        <taxon>lamiids</taxon>
        <taxon>Lamiales</taxon>
        <taxon>Plantaginaceae</taxon>
        <taxon>Cheloneae</taxon>
        <taxon>Penstemon</taxon>
    </lineage>
</organism>
<sequence>MTTPSLRLSHFDSFKISSFSAAITTTLSASSFSHFHSLSLSSRRHRRFDSSLKKNTWLCGYEKSNKSIDDNGDGYKNEIQMFGSDEEVSTQIPTQAQSLVEGSGAVLVSEYKPSPDVDYLQELLAIQQQGPRSIGFFGTRNMGFMHQELIEILSYALVITKNHIFTSGASGTNAAVIRGALRAEKPELLTVILPQSLKKQSPESQELLSKVRNGNHNVFLLPRTRLVLHVITCDPLNISTLPNKRKKVDKRLNLILSFAIKRVIGDNVFNSLYVFFQVKNVIEKPHNDHLPLIEASRLCNMDIISQVQQVICFAFHDSRLIMETCQEAKNMRKIVTLFYLD</sequence>
<dbReference type="SUPFAM" id="SSF102405">
    <property type="entry name" value="MCP/YpsA-like"/>
    <property type="match status" value="1"/>
</dbReference>